<gene>
    <name evidence="2" type="ORF">V6N12_064045</name>
</gene>
<evidence type="ECO:0000313" key="3">
    <source>
        <dbReference type="Proteomes" id="UP001472677"/>
    </source>
</evidence>
<reference evidence="2 3" key="1">
    <citation type="journal article" date="2024" name="G3 (Bethesda)">
        <title>Genome assembly of Hibiscus sabdariffa L. provides insights into metabolisms of medicinal natural products.</title>
        <authorList>
            <person name="Kim T."/>
        </authorList>
    </citation>
    <scope>NUCLEOTIDE SEQUENCE [LARGE SCALE GENOMIC DNA]</scope>
    <source>
        <strain evidence="2">TK-2024</strain>
        <tissue evidence="2">Old leaves</tissue>
    </source>
</reference>
<feature type="compositionally biased region" description="Acidic residues" evidence="1">
    <location>
        <begin position="154"/>
        <end position="182"/>
    </location>
</feature>
<accession>A0ABR2AXH2</accession>
<feature type="region of interest" description="Disordered" evidence="1">
    <location>
        <begin position="151"/>
        <end position="200"/>
    </location>
</feature>
<proteinExistence type="predicted"/>
<dbReference type="EMBL" id="JBBPBM010000250">
    <property type="protein sequence ID" value="KAK8498754.1"/>
    <property type="molecule type" value="Genomic_DNA"/>
</dbReference>
<protein>
    <submittedName>
        <fullName evidence="2">Uncharacterized protein</fullName>
    </submittedName>
</protein>
<evidence type="ECO:0000256" key="1">
    <source>
        <dbReference type="SAM" id="MobiDB-lite"/>
    </source>
</evidence>
<dbReference type="Proteomes" id="UP001472677">
    <property type="component" value="Unassembled WGS sequence"/>
</dbReference>
<organism evidence="2 3">
    <name type="scientific">Hibiscus sabdariffa</name>
    <name type="common">roselle</name>
    <dbReference type="NCBI Taxonomy" id="183260"/>
    <lineage>
        <taxon>Eukaryota</taxon>
        <taxon>Viridiplantae</taxon>
        <taxon>Streptophyta</taxon>
        <taxon>Embryophyta</taxon>
        <taxon>Tracheophyta</taxon>
        <taxon>Spermatophyta</taxon>
        <taxon>Magnoliopsida</taxon>
        <taxon>eudicotyledons</taxon>
        <taxon>Gunneridae</taxon>
        <taxon>Pentapetalae</taxon>
        <taxon>rosids</taxon>
        <taxon>malvids</taxon>
        <taxon>Malvales</taxon>
        <taxon>Malvaceae</taxon>
        <taxon>Malvoideae</taxon>
        <taxon>Hibiscus</taxon>
    </lineage>
</organism>
<sequence length="200" mass="21344">MTYLTYLEPDLSLDGGLRILDSCYESYIGLIKHLSSTRKINIYAGHCVEMNNADVGVEDSDGGVEKVDFEVNDSGFNVEDVGVDFDYGPIVTHGTTGVAGVDPTGVGRLETDNVETDPSGDVEPSVVVDPRVPAEETGGVWLFGVVGSTGVETDNVEAGEEDINEGGANDEDEEEGTDDDNDSSYSYDTEVESEDLRGEV</sequence>
<keyword evidence="3" id="KW-1185">Reference proteome</keyword>
<comment type="caution">
    <text evidence="2">The sequence shown here is derived from an EMBL/GenBank/DDBJ whole genome shotgun (WGS) entry which is preliminary data.</text>
</comment>
<evidence type="ECO:0000313" key="2">
    <source>
        <dbReference type="EMBL" id="KAK8498754.1"/>
    </source>
</evidence>
<name>A0ABR2AXH2_9ROSI</name>